<comment type="similarity">
    <text evidence="1 3">Belongs to the short-chain dehydrogenases/reductases (SDR) family.</text>
</comment>
<organism evidence="4 5">
    <name type="scientific">Fomitopsis schrenkii</name>
    <name type="common">Brown rot fungus</name>
    <dbReference type="NCBI Taxonomy" id="2126942"/>
    <lineage>
        <taxon>Eukaryota</taxon>
        <taxon>Fungi</taxon>
        <taxon>Dikarya</taxon>
        <taxon>Basidiomycota</taxon>
        <taxon>Agaricomycotina</taxon>
        <taxon>Agaricomycetes</taxon>
        <taxon>Polyporales</taxon>
        <taxon>Fomitopsis</taxon>
    </lineage>
</organism>
<evidence type="ECO:0000256" key="1">
    <source>
        <dbReference type="ARBA" id="ARBA00006484"/>
    </source>
</evidence>
<gene>
    <name evidence="4" type="ORF">FOMPIDRAFT_62903</name>
</gene>
<evidence type="ECO:0000313" key="5">
    <source>
        <dbReference type="Proteomes" id="UP000015241"/>
    </source>
</evidence>
<dbReference type="FunCoup" id="S8DNW1">
    <property type="interactions" value="24"/>
</dbReference>
<sequence>MTPFSVALVTGASKGIGREIALRLADDGFDLTINSRNSEELELVAQEIRSKGRKALCQVGDVSDEAVIVGMVERTVKEYGKLDVMVANAGVSILGKVVDLSVEQWDRSMALNLRSVMLCYKYAAIQMIKQGTGGRIIGESLLSRVDECPEVAAYVATKFAIRGLTQCLAIELIEHRITVNAYAPGRLQNMYARVAISHYRRDTDHAYMPHTKVCGIPPDGPSATPDAVSSLVSYLVKPEAYFITG</sequence>
<dbReference type="PRINTS" id="PR00080">
    <property type="entry name" value="SDRFAMILY"/>
</dbReference>
<keyword evidence="5" id="KW-1185">Reference proteome</keyword>
<dbReference type="GO" id="GO:0016616">
    <property type="term" value="F:oxidoreductase activity, acting on the CH-OH group of donors, NAD or NADP as acceptor"/>
    <property type="evidence" value="ECO:0007669"/>
    <property type="project" value="TreeGrafter"/>
</dbReference>
<dbReference type="STRING" id="743788.S8DNW1"/>
<dbReference type="OrthoDB" id="498125at2759"/>
<evidence type="ECO:0000256" key="2">
    <source>
        <dbReference type="ARBA" id="ARBA00022857"/>
    </source>
</evidence>
<dbReference type="GO" id="GO:0048038">
    <property type="term" value="F:quinone binding"/>
    <property type="evidence" value="ECO:0007669"/>
    <property type="project" value="TreeGrafter"/>
</dbReference>
<dbReference type="FunFam" id="3.40.50.720:FF:000084">
    <property type="entry name" value="Short-chain dehydrogenase reductase"/>
    <property type="match status" value="1"/>
</dbReference>
<dbReference type="Gene3D" id="3.40.50.720">
    <property type="entry name" value="NAD(P)-binding Rossmann-like Domain"/>
    <property type="match status" value="1"/>
</dbReference>
<dbReference type="HOGENOM" id="CLU_010194_1_0_1"/>
<dbReference type="InParanoid" id="S8DNW1"/>
<evidence type="ECO:0000256" key="3">
    <source>
        <dbReference type="RuleBase" id="RU000363"/>
    </source>
</evidence>
<dbReference type="Proteomes" id="UP000015241">
    <property type="component" value="Unassembled WGS sequence"/>
</dbReference>
<keyword evidence="2" id="KW-0521">NADP</keyword>
<dbReference type="PANTHER" id="PTHR42760:SF121">
    <property type="entry name" value="3-OXOACYL-(ACYL-CARRIER-PROTEIN) REDUCTASE"/>
    <property type="match status" value="1"/>
</dbReference>
<dbReference type="InterPro" id="IPR020904">
    <property type="entry name" value="Sc_DH/Rdtase_CS"/>
</dbReference>
<accession>S8DNW1</accession>
<reference evidence="4 5" key="1">
    <citation type="journal article" date="2012" name="Science">
        <title>The Paleozoic origin of enzymatic lignin decomposition reconstructed from 31 fungal genomes.</title>
        <authorList>
            <person name="Floudas D."/>
            <person name="Binder M."/>
            <person name="Riley R."/>
            <person name="Barry K."/>
            <person name="Blanchette R.A."/>
            <person name="Henrissat B."/>
            <person name="Martinez A.T."/>
            <person name="Otillar R."/>
            <person name="Spatafora J.W."/>
            <person name="Yadav J.S."/>
            <person name="Aerts A."/>
            <person name="Benoit I."/>
            <person name="Boyd A."/>
            <person name="Carlson A."/>
            <person name="Copeland A."/>
            <person name="Coutinho P.M."/>
            <person name="de Vries R.P."/>
            <person name="Ferreira P."/>
            <person name="Findley K."/>
            <person name="Foster B."/>
            <person name="Gaskell J."/>
            <person name="Glotzer D."/>
            <person name="Gorecki P."/>
            <person name="Heitman J."/>
            <person name="Hesse C."/>
            <person name="Hori C."/>
            <person name="Igarashi K."/>
            <person name="Jurgens J.A."/>
            <person name="Kallen N."/>
            <person name="Kersten P."/>
            <person name="Kohler A."/>
            <person name="Kuees U."/>
            <person name="Kumar T.K.A."/>
            <person name="Kuo A."/>
            <person name="LaButti K."/>
            <person name="Larrondo L.F."/>
            <person name="Lindquist E."/>
            <person name="Ling A."/>
            <person name="Lombard V."/>
            <person name="Lucas S."/>
            <person name="Lundell T."/>
            <person name="Martin R."/>
            <person name="McLaughlin D.J."/>
            <person name="Morgenstern I."/>
            <person name="Morin E."/>
            <person name="Murat C."/>
            <person name="Nagy L.G."/>
            <person name="Nolan M."/>
            <person name="Ohm R.A."/>
            <person name="Patyshakuliyeva A."/>
            <person name="Rokas A."/>
            <person name="Ruiz-Duenas F.J."/>
            <person name="Sabat G."/>
            <person name="Salamov A."/>
            <person name="Samejima M."/>
            <person name="Schmutz J."/>
            <person name="Slot J.C."/>
            <person name="St John F."/>
            <person name="Stenlid J."/>
            <person name="Sun H."/>
            <person name="Sun S."/>
            <person name="Syed K."/>
            <person name="Tsang A."/>
            <person name="Wiebenga A."/>
            <person name="Young D."/>
            <person name="Pisabarro A."/>
            <person name="Eastwood D.C."/>
            <person name="Martin F."/>
            <person name="Cullen D."/>
            <person name="Grigoriev I.V."/>
            <person name="Hibbett D.S."/>
        </authorList>
    </citation>
    <scope>NUCLEOTIDE SEQUENCE</scope>
    <source>
        <strain evidence="5">FP-58527</strain>
    </source>
</reference>
<dbReference type="GO" id="GO:0006633">
    <property type="term" value="P:fatty acid biosynthetic process"/>
    <property type="evidence" value="ECO:0007669"/>
    <property type="project" value="TreeGrafter"/>
</dbReference>
<name>S8DNW1_FOMSC</name>
<dbReference type="PANTHER" id="PTHR42760">
    <property type="entry name" value="SHORT-CHAIN DEHYDROGENASES/REDUCTASES FAMILY MEMBER"/>
    <property type="match status" value="1"/>
</dbReference>
<dbReference type="InterPro" id="IPR002347">
    <property type="entry name" value="SDR_fam"/>
</dbReference>
<evidence type="ECO:0000313" key="4">
    <source>
        <dbReference type="EMBL" id="EPS95066.1"/>
    </source>
</evidence>
<dbReference type="AlphaFoldDB" id="S8DNW1"/>
<dbReference type="PROSITE" id="PS00061">
    <property type="entry name" value="ADH_SHORT"/>
    <property type="match status" value="1"/>
</dbReference>
<proteinExistence type="inferred from homology"/>
<dbReference type="eggNOG" id="KOG0725">
    <property type="taxonomic scope" value="Eukaryota"/>
</dbReference>
<dbReference type="InterPro" id="IPR036291">
    <property type="entry name" value="NAD(P)-bd_dom_sf"/>
</dbReference>
<dbReference type="EMBL" id="KE504216">
    <property type="protein sequence ID" value="EPS95066.1"/>
    <property type="molecule type" value="Genomic_DNA"/>
</dbReference>
<dbReference type="SUPFAM" id="SSF51735">
    <property type="entry name" value="NAD(P)-binding Rossmann-fold domains"/>
    <property type="match status" value="1"/>
</dbReference>
<protein>
    <submittedName>
        <fullName evidence="4">NAD-binding protein</fullName>
    </submittedName>
</protein>
<dbReference type="PRINTS" id="PR00081">
    <property type="entry name" value="GDHRDH"/>
</dbReference>
<dbReference type="Pfam" id="PF00106">
    <property type="entry name" value="adh_short"/>
    <property type="match status" value="1"/>
</dbReference>